<dbReference type="Proteomes" id="UP000787568">
    <property type="component" value="Unassembled WGS sequence"/>
</dbReference>
<comment type="caution">
    <text evidence="1">The sequence shown here is derived from an EMBL/GenBank/DDBJ whole genome shotgun (WGS) entry which is preliminary data.</text>
</comment>
<dbReference type="EMBL" id="JAEEFW010000007">
    <property type="protein sequence ID" value="MBU4635683.1"/>
    <property type="molecule type" value="Genomic_DNA"/>
</dbReference>
<evidence type="ECO:0000313" key="2">
    <source>
        <dbReference type="Proteomes" id="UP000787568"/>
    </source>
</evidence>
<sequence>MLLDKDSGTPYLPTPAYFLGGFDIYDREETLGVELEAYNPENPKDRIELIEKYCLNRYEKISYRHKFVLLKSLENALLDKSFDFKKLLEDDPEEYSSLPSGWDEMRNPKAFFKEIFRLASEKWKDDLARASIEDPSTW</sequence>
<evidence type="ECO:0000313" key="1">
    <source>
        <dbReference type="EMBL" id="MBU4635683.1"/>
    </source>
</evidence>
<accession>A0AAJ0ZP71</accession>
<dbReference type="RefSeq" id="WP_124354485.1">
    <property type="nucleotide sequence ID" value="NZ_CP068390.1"/>
</dbReference>
<proteinExistence type="predicted"/>
<reference evidence="1" key="1">
    <citation type="submission" date="2020-12" db="EMBL/GenBank/DDBJ databases">
        <title>Generalized mutagenesis with transposon Tn5. A laboratory procedure for the identification of genes responsible for a bacterial phenotype and its regulation, illustrated with phenazine production in Pseudomonas chlororaphis.</title>
        <authorList>
            <person name="Muzio F."/>
            <person name="Sobrero P."/>
            <person name="Agaras B."/>
            <person name="Valverde C."/>
        </authorList>
    </citation>
    <scope>NUCLEOTIDE SEQUENCE</scope>
    <source>
        <strain evidence="1">SMMP3</strain>
    </source>
</reference>
<dbReference type="AlphaFoldDB" id="A0AAJ0ZP71"/>
<name>A0AAJ0ZP71_9PSED</name>
<protein>
    <submittedName>
        <fullName evidence="1">Uncharacterized protein</fullName>
    </submittedName>
</protein>
<gene>
    <name evidence="1" type="ORF">I8747_23015</name>
</gene>
<organism evidence="1 2">
    <name type="scientific">Pseudomonas chlororaphis subsp. aurantiaca</name>
    <dbReference type="NCBI Taxonomy" id="86192"/>
    <lineage>
        <taxon>Bacteria</taxon>
        <taxon>Pseudomonadati</taxon>
        <taxon>Pseudomonadota</taxon>
        <taxon>Gammaproteobacteria</taxon>
        <taxon>Pseudomonadales</taxon>
        <taxon>Pseudomonadaceae</taxon>
        <taxon>Pseudomonas</taxon>
    </lineage>
</organism>